<evidence type="ECO:0000256" key="2">
    <source>
        <dbReference type="ARBA" id="ARBA00023125"/>
    </source>
</evidence>
<sequence length="54" mass="6164">MNENYASDITLEELAEIGEAVGYDNPTYFGMVFKKYEGITPTDCRKRHGTSLTW</sequence>
<evidence type="ECO:0000256" key="1">
    <source>
        <dbReference type="ARBA" id="ARBA00023015"/>
    </source>
</evidence>
<dbReference type="Pfam" id="PF00165">
    <property type="entry name" value="HTH_AraC"/>
    <property type="match status" value="1"/>
</dbReference>
<dbReference type="EMBL" id="JACRSX010000022">
    <property type="protein sequence ID" value="MBC8563435.1"/>
    <property type="molecule type" value="Genomic_DNA"/>
</dbReference>
<evidence type="ECO:0000259" key="4">
    <source>
        <dbReference type="PROSITE" id="PS01124"/>
    </source>
</evidence>
<gene>
    <name evidence="5" type="ORF">H8704_12520</name>
</gene>
<protein>
    <submittedName>
        <fullName evidence="5">AraC family transcriptional regulator</fullName>
    </submittedName>
</protein>
<dbReference type="SUPFAM" id="SSF46689">
    <property type="entry name" value="Homeodomain-like"/>
    <property type="match status" value="1"/>
</dbReference>
<proteinExistence type="predicted"/>
<comment type="caution">
    <text evidence="5">The sequence shown here is derived from an EMBL/GenBank/DDBJ whole genome shotgun (WGS) entry which is preliminary data.</text>
</comment>
<organism evidence="5 6">
    <name type="scientific">Jutongia huaianensis</name>
    <dbReference type="NCBI Taxonomy" id="2763668"/>
    <lineage>
        <taxon>Bacteria</taxon>
        <taxon>Bacillati</taxon>
        <taxon>Bacillota</taxon>
        <taxon>Clostridia</taxon>
        <taxon>Lachnospirales</taxon>
        <taxon>Lachnospiraceae</taxon>
        <taxon>Jutongia</taxon>
    </lineage>
</organism>
<evidence type="ECO:0000256" key="3">
    <source>
        <dbReference type="ARBA" id="ARBA00023163"/>
    </source>
</evidence>
<dbReference type="InterPro" id="IPR018060">
    <property type="entry name" value="HTH_AraC"/>
</dbReference>
<dbReference type="PRINTS" id="PR00032">
    <property type="entry name" value="HTHARAC"/>
</dbReference>
<feature type="domain" description="HTH araC/xylS-type" evidence="4">
    <location>
        <begin position="1"/>
        <end position="47"/>
    </location>
</feature>
<dbReference type="Gene3D" id="1.10.10.60">
    <property type="entry name" value="Homeodomain-like"/>
    <property type="match status" value="1"/>
</dbReference>
<keyword evidence="6" id="KW-1185">Reference proteome</keyword>
<keyword evidence="3" id="KW-0804">Transcription</keyword>
<evidence type="ECO:0000313" key="6">
    <source>
        <dbReference type="Proteomes" id="UP000606193"/>
    </source>
</evidence>
<dbReference type="InterPro" id="IPR020449">
    <property type="entry name" value="Tscrpt_reg_AraC-type_HTH"/>
</dbReference>
<dbReference type="RefSeq" id="WP_249298483.1">
    <property type="nucleotide sequence ID" value="NZ_JACRSX010000022.1"/>
</dbReference>
<accession>A0ABR7N501</accession>
<dbReference type="PROSITE" id="PS01124">
    <property type="entry name" value="HTH_ARAC_FAMILY_2"/>
    <property type="match status" value="1"/>
</dbReference>
<keyword evidence="2" id="KW-0238">DNA-binding</keyword>
<keyword evidence="1" id="KW-0805">Transcription regulation</keyword>
<dbReference type="InterPro" id="IPR009057">
    <property type="entry name" value="Homeodomain-like_sf"/>
</dbReference>
<name>A0ABR7N501_9FIRM</name>
<reference evidence="5 6" key="1">
    <citation type="submission" date="2020-08" db="EMBL/GenBank/DDBJ databases">
        <title>Genome public.</title>
        <authorList>
            <person name="Liu C."/>
            <person name="Sun Q."/>
        </authorList>
    </citation>
    <scope>NUCLEOTIDE SEQUENCE [LARGE SCALE GENOMIC DNA]</scope>
    <source>
        <strain evidence="5 6">NSJ-37</strain>
    </source>
</reference>
<evidence type="ECO:0000313" key="5">
    <source>
        <dbReference type="EMBL" id="MBC8563435.1"/>
    </source>
</evidence>
<dbReference type="Proteomes" id="UP000606193">
    <property type="component" value="Unassembled WGS sequence"/>
</dbReference>